<evidence type="ECO:0000256" key="3">
    <source>
        <dbReference type="ARBA" id="ARBA00023163"/>
    </source>
</evidence>
<organism evidence="5 6">
    <name type="scientific">Saxibacter everestensis</name>
    <dbReference type="NCBI Taxonomy" id="2909229"/>
    <lineage>
        <taxon>Bacteria</taxon>
        <taxon>Bacillati</taxon>
        <taxon>Actinomycetota</taxon>
        <taxon>Actinomycetes</taxon>
        <taxon>Micrococcales</taxon>
        <taxon>Brevibacteriaceae</taxon>
        <taxon>Saxibacter</taxon>
    </lineage>
</organism>
<proteinExistence type="predicted"/>
<sequence>MTLKPMVVRTKSEAAYDALREAILDRRLEPGQRVTLTELASDLGMSLTPVREALRLLASQGLVHQDSNRGTWITEYSRARAEEVYRLRLLLEPYAIELAAAKMTDDDLAGIDQALQDFDAACSEARYSDLPELNAVLHKRIYRVAGAGLMLEFINRLWESIPYQSMSVVTHHERSAKEHHLIVDALHSRDPAAAAKALRDHITHARSETMERLENYSTDADS</sequence>
<dbReference type="PRINTS" id="PR00033">
    <property type="entry name" value="HTHASNC"/>
</dbReference>
<keyword evidence="2" id="KW-0238">DNA-binding</keyword>
<dbReference type="PANTHER" id="PTHR43537:SF24">
    <property type="entry name" value="GLUCONATE OPERON TRANSCRIPTIONAL REPRESSOR"/>
    <property type="match status" value="1"/>
</dbReference>
<dbReference type="SMART" id="SM00895">
    <property type="entry name" value="FCD"/>
    <property type="match status" value="1"/>
</dbReference>
<name>A0ABY8QTG2_9MICO</name>
<evidence type="ECO:0000313" key="6">
    <source>
        <dbReference type="Proteomes" id="UP001209083"/>
    </source>
</evidence>
<dbReference type="InterPro" id="IPR008920">
    <property type="entry name" value="TF_FadR/GntR_C"/>
</dbReference>
<dbReference type="Pfam" id="PF00392">
    <property type="entry name" value="GntR"/>
    <property type="match status" value="1"/>
</dbReference>
<dbReference type="SMART" id="SM00345">
    <property type="entry name" value="HTH_GNTR"/>
    <property type="match status" value="1"/>
</dbReference>
<keyword evidence="3" id="KW-0804">Transcription</keyword>
<dbReference type="SUPFAM" id="SSF48008">
    <property type="entry name" value="GntR ligand-binding domain-like"/>
    <property type="match status" value="1"/>
</dbReference>
<reference evidence="5 6" key="1">
    <citation type="submission" date="2023-05" db="EMBL/GenBank/DDBJ databases">
        <title>Lithophilousrod everest ZFBP1038 complete genpme.</title>
        <authorList>
            <person name="Tian M."/>
        </authorList>
    </citation>
    <scope>NUCLEOTIDE SEQUENCE [LARGE SCALE GENOMIC DNA]</scope>
    <source>
        <strain evidence="5 6">ZFBP1038</strain>
    </source>
</reference>
<dbReference type="Pfam" id="PF07729">
    <property type="entry name" value="FCD"/>
    <property type="match status" value="1"/>
</dbReference>
<dbReference type="InterPro" id="IPR000485">
    <property type="entry name" value="AsnC-type_HTH_dom"/>
</dbReference>
<dbReference type="InterPro" id="IPR036390">
    <property type="entry name" value="WH_DNA-bd_sf"/>
</dbReference>
<dbReference type="Gene3D" id="1.20.120.530">
    <property type="entry name" value="GntR ligand-binding domain-like"/>
    <property type="match status" value="1"/>
</dbReference>
<evidence type="ECO:0000259" key="4">
    <source>
        <dbReference type="PROSITE" id="PS50949"/>
    </source>
</evidence>
<dbReference type="CDD" id="cd07377">
    <property type="entry name" value="WHTH_GntR"/>
    <property type="match status" value="1"/>
</dbReference>
<dbReference type="SUPFAM" id="SSF46785">
    <property type="entry name" value="Winged helix' DNA-binding domain"/>
    <property type="match status" value="1"/>
</dbReference>
<dbReference type="InterPro" id="IPR011711">
    <property type="entry name" value="GntR_C"/>
</dbReference>
<dbReference type="PROSITE" id="PS50949">
    <property type="entry name" value="HTH_GNTR"/>
    <property type="match status" value="1"/>
</dbReference>
<accession>A0ABY8QTG2</accession>
<evidence type="ECO:0000256" key="2">
    <source>
        <dbReference type="ARBA" id="ARBA00023125"/>
    </source>
</evidence>
<dbReference type="Gene3D" id="1.10.10.10">
    <property type="entry name" value="Winged helix-like DNA-binding domain superfamily/Winged helix DNA-binding domain"/>
    <property type="match status" value="1"/>
</dbReference>
<protein>
    <submittedName>
        <fullName evidence="5">GntR family transcriptional regulator</fullName>
    </submittedName>
</protein>
<dbReference type="RefSeq" id="WP_349638255.1">
    <property type="nucleotide sequence ID" value="NZ_CP090958.1"/>
</dbReference>
<feature type="domain" description="HTH gntR-type" evidence="4">
    <location>
        <begin position="9"/>
        <end position="76"/>
    </location>
</feature>
<dbReference type="Proteomes" id="UP001209083">
    <property type="component" value="Chromosome"/>
</dbReference>
<dbReference type="PANTHER" id="PTHR43537">
    <property type="entry name" value="TRANSCRIPTIONAL REGULATOR, GNTR FAMILY"/>
    <property type="match status" value="1"/>
</dbReference>
<evidence type="ECO:0000256" key="1">
    <source>
        <dbReference type="ARBA" id="ARBA00023015"/>
    </source>
</evidence>
<keyword evidence="1" id="KW-0805">Transcription regulation</keyword>
<dbReference type="EMBL" id="CP090958">
    <property type="protein sequence ID" value="WGW11465.1"/>
    <property type="molecule type" value="Genomic_DNA"/>
</dbReference>
<keyword evidence="6" id="KW-1185">Reference proteome</keyword>
<dbReference type="InterPro" id="IPR000524">
    <property type="entry name" value="Tscrpt_reg_HTH_GntR"/>
</dbReference>
<gene>
    <name evidence="5" type="ORF">LWF01_15430</name>
</gene>
<dbReference type="InterPro" id="IPR036388">
    <property type="entry name" value="WH-like_DNA-bd_sf"/>
</dbReference>
<evidence type="ECO:0000313" key="5">
    <source>
        <dbReference type="EMBL" id="WGW11465.1"/>
    </source>
</evidence>